<dbReference type="Gene3D" id="1.10.287.470">
    <property type="entry name" value="Helix hairpin bin"/>
    <property type="match status" value="1"/>
</dbReference>
<reference evidence="9" key="2">
    <citation type="submission" date="2021-01" db="EMBL/GenBank/DDBJ databases">
        <authorList>
            <person name="Kang M."/>
        </authorList>
    </citation>
    <scope>NUCLEOTIDE SEQUENCE</scope>
    <source>
        <strain evidence="9">KACC 17527</strain>
    </source>
</reference>
<dbReference type="PANTHER" id="PTHR30469">
    <property type="entry name" value="MULTIDRUG RESISTANCE PROTEIN MDTA"/>
    <property type="match status" value="1"/>
</dbReference>
<dbReference type="InterPro" id="IPR058627">
    <property type="entry name" value="MdtA-like_C"/>
</dbReference>
<evidence type="ECO:0000256" key="1">
    <source>
        <dbReference type="ARBA" id="ARBA00004196"/>
    </source>
</evidence>
<evidence type="ECO:0000256" key="2">
    <source>
        <dbReference type="ARBA" id="ARBA00009477"/>
    </source>
</evidence>
<organism evidence="9 10">
    <name type="scientific">Ramlibacter ginsenosidimutans</name>
    <dbReference type="NCBI Taxonomy" id="502333"/>
    <lineage>
        <taxon>Bacteria</taxon>
        <taxon>Pseudomonadati</taxon>
        <taxon>Pseudomonadota</taxon>
        <taxon>Betaproteobacteria</taxon>
        <taxon>Burkholderiales</taxon>
        <taxon>Comamonadaceae</taxon>
        <taxon>Ramlibacter</taxon>
    </lineage>
</organism>
<evidence type="ECO:0000313" key="9">
    <source>
        <dbReference type="EMBL" id="MBK6008439.1"/>
    </source>
</evidence>
<evidence type="ECO:0000259" key="7">
    <source>
        <dbReference type="Pfam" id="PF25954"/>
    </source>
</evidence>
<dbReference type="NCBIfam" id="TIGR01730">
    <property type="entry name" value="RND_mfp"/>
    <property type="match status" value="1"/>
</dbReference>
<feature type="domain" description="Multidrug resistance protein MdtA-like C-terminal permuted SH3" evidence="8">
    <location>
        <begin position="287"/>
        <end position="342"/>
    </location>
</feature>
<sequence length="390" mass="40966">MAIFAPTRFAPSAALLLALALAGCSRTDAPPEPIRAVKVMTISASTMESRYEFSGEVRPRVESRLGFRVGGKITQREVEVGQHVAAGTVLAQLDPQDFRLAADAARAQVAAARTNRDLAAADYQRYRQLREQNFISGADLERRESTLKAAQAQLEQAQAQLASQGNQAGYTRLVADVSGVVTAVEAEVGQVVAAGTPVVRIAADGPRDVVFSVPEDKVVNVRTGTEVTVRQWASDETLAGRIREVAASADPVTRTYPVKVSLETAGPPLGATVTVLPLVLEHAGMPVIKIPTSALRQEGQGSAVWVLDRASMTVRSQPVQIATADGNDAVIAAGLQPGMVIVSAGVHVLSQGQKVTLWHEKTSELPAVAAQDPGQPVAGAAQAATLPATR</sequence>
<evidence type="ECO:0000313" key="10">
    <source>
        <dbReference type="Proteomes" id="UP000630528"/>
    </source>
</evidence>
<comment type="similarity">
    <text evidence="2">Belongs to the membrane fusion protein (MFP) (TC 8.A.1) family.</text>
</comment>
<protein>
    <submittedName>
        <fullName evidence="9">Efflux RND transporter periplasmic adaptor subunit</fullName>
    </submittedName>
</protein>
<accession>A0A934TVW2</accession>
<dbReference type="Gene3D" id="2.40.30.170">
    <property type="match status" value="1"/>
</dbReference>
<dbReference type="RefSeq" id="WP_201175732.1">
    <property type="nucleotide sequence ID" value="NZ_JAEPWM010000010.1"/>
</dbReference>
<dbReference type="SUPFAM" id="SSF111369">
    <property type="entry name" value="HlyD-like secretion proteins"/>
    <property type="match status" value="1"/>
</dbReference>
<dbReference type="GO" id="GO:1990281">
    <property type="term" value="C:efflux pump complex"/>
    <property type="evidence" value="ECO:0007669"/>
    <property type="project" value="TreeGrafter"/>
</dbReference>
<dbReference type="Pfam" id="PF25954">
    <property type="entry name" value="Beta-barrel_RND_2"/>
    <property type="match status" value="1"/>
</dbReference>
<name>A0A934TVW2_9BURK</name>
<feature type="domain" description="Multidrug resistance protein MdtA-like barrel-sandwich hybrid" evidence="6">
    <location>
        <begin position="66"/>
        <end position="197"/>
    </location>
</feature>
<comment type="caution">
    <text evidence="9">The sequence shown here is derived from an EMBL/GenBank/DDBJ whole genome shotgun (WGS) entry which is preliminary data.</text>
</comment>
<reference evidence="9" key="1">
    <citation type="journal article" date="2012" name="J. Microbiol. Biotechnol.">
        <title>Ramlibacter ginsenosidimutans sp. nov., with ginsenoside-converting activity.</title>
        <authorList>
            <person name="Wang L."/>
            <person name="An D.S."/>
            <person name="Kim S.G."/>
            <person name="Jin F.X."/>
            <person name="Kim S.C."/>
            <person name="Lee S.T."/>
            <person name="Im W.T."/>
        </authorList>
    </citation>
    <scope>NUCLEOTIDE SEQUENCE</scope>
    <source>
        <strain evidence="9">KACC 17527</strain>
    </source>
</reference>
<dbReference type="InterPro" id="IPR058792">
    <property type="entry name" value="Beta-barrel_RND_2"/>
</dbReference>
<dbReference type="InterPro" id="IPR006143">
    <property type="entry name" value="RND_pump_MFP"/>
</dbReference>
<evidence type="ECO:0000256" key="4">
    <source>
        <dbReference type="SAM" id="Coils"/>
    </source>
</evidence>
<dbReference type="EMBL" id="JAEPWM010000010">
    <property type="protein sequence ID" value="MBK6008439.1"/>
    <property type="molecule type" value="Genomic_DNA"/>
</dbReference>
<keyword evidence="10" id="KW-1185">Reference proteome</keyword>
<feature type="coiled-coil region" evidence="4">
    <location>
        <begin position="140"/>
        <end position="167"/>
    </location>
</feature>
<gene>
    <name evidence="9" type="ORF">JJB11_20240</name>
</gene>
<comment type="subcellular location">
    <subcellularLocation>
        <location evidence="1">Cell envelope</location>
    </subcellularLocation>
</comment>
<keyword evidence="4" id="KW-0175">Coiled coil</keyword>
<feature type="domain" description="CusB-like beta-barrel" evidence="7">
    <location>
        <begin position="209"/>
        <end position="265"/>
    </location>
</feature>
<dbReference type="Gene3D" id="2.40.420.20">
    <property type="match status" value="1"/>
</dbReference>
<dbReference type="PANTHER" id="PTHR30469:SF15">
    <property type="entry name" value="HLYD FAMILY OF SECRETION PROTEINS"/>
    <property type="match status" value="1"/>
</dbReference>
<evidence type="ECO:0000256" key="5">
    <source>
        <dbReference type="SAM" id="SignalP"/>
    </source>
</evidence>
<dbReference type="Proteomes" id="UP000630528">
    <property type="component" value="Unassembled WGS sequence"/>
</dbReference>
<evidence type="ECO:0000259" key="6">
    <source>
        <dbReference type="Pfam" id="PF25917"/>
    </source>
</evidence>
<proteinExistence type="inferred from homology"/>
<keyword evidence="3" id="KW-0813">Transport</keyword>
<evidence type="ECO:0000259" key="8">
    <source>
        <dbReference type="Pfam" id="PF25967"/>
    </source>
</evidence>
<feature type="chain" id="PRO_5038038881" evidence="5">
    <location>
        <begin position="30"/>
        <end position="390"/>
    </location>
</feature>
<feature type="signal peptide" evidence="5">
    <location>
        <begin position="1"/>
        <end position="29"/>
    </location>
</feature>
<dbReference type="InterPro" id="IPR058625">
    <property type="entry name" value="MdtA-like_BSH"/>
</dbReference>
<dbReference type="Pfam" id="PF25967">
    <property type="entry name" value="RND-MFP_C"/>
    <property type="match status" value="1"/>
</dbReference>
<dbReference type="Gene3D" id="2.40.50.100">
    <property type="match status" value="1"/>
</dbReference>
<dbReference type="GO" id="GO:0015562">
    <property type="term" value="F:efflux transmembrane transporter activity"/>
    <property type="evidence" value="ECO:0007669"/>
    <property type="project" value="TreeGrafter"/>
</dbReference>
<keyword evidence="5" id="KW-0732">Signal</keyword>
<dbReference type="Pfam" id="PF25917">
    <property type="entry name" value="BSH_RND"/>
    <property type="match status" value="1"/>
</dbReference>
<dbReference type="AlphaFoldDB" id="A0A934TVW2"/>
<evidence type="ECO:0000256" key="3">
    <source>
        <dbReference type="ARBA" id="ARBA00022448"/>
    </source>
</evidence>